<reference evidence="1 2" key="1">
    <citation type="submission" date="2012-05" db="EMBL/GenBank/DDBJ databases">
        <authorList>
            <person name="Weinstock G."/>
            <person name="Sodergren E."/>
            <person name="Lobos E.A."/>
            <person name="Fulton L."/>
            <person name="Fulton R."/>
            <person name="Courtney L."/>
            <person name="Fronick C."/>
            <person name="O'Laughlin M."/>
            <person name="Godfrey J."/>
            <person name="Wilson R.M."/>
            <person name="Miner T."/>
            <person name="Farmer C."/>
            <person name="Delehaunty K."/>
            <person name="Cordes M."/>
            <person name="Minx P."/>
            <person name="Tomlinson C."/>
            <person name="Chen J."/>
            <person name="Wollam A."/>
            <person name="Pepin K.H."/>
            <person name="Bhonagiri V."/>
            <person name="Zhang X."/>
            <person name="Suruliraj S."/>
            <person name="Warren W."/>
            <person name="Mitreva M."/>
            <person name="Mardis E.R."/>
            <person name="Wilson R.K."/>
        </authorList>
    </citation>
    <scope>NUCLEOTIDE SEQUENCE [LARGE SCALE GENOMIC DNA]</scope>
    <source>
        <strain evidence="1 2">F0235</strain>
    </source>
</reference>
<dbReference type="HOGENOM" id="CLU_3042421_0_0_11"/>
<accession>L1M929</accession>
<organism evidence="1 2">
    <name type="scientific">Corynebacterium durum F0235</name>
    <dbReference type="NCBI Taxonomy" id="1035195"/>
    <lineage>
        <taxon>Bacteria</taxon>
        <taxon>Bacillati</taxon>
        <taxon>Actinomycetota</taxon>
        <taxon>Actinomycetes</taxon>
        <taxon>Mycobacteriales</taxon>
        <taxon>Corynebacteriaceae</taxon>
        <taxon>Corynebacterium</taxon>
    </lineage>
</organism>
<gene>
    <name evidence="1" type="ORF">HMPREF9997_02520</name>
</gene>
<dbReference type="AlphaFoldDB" id="L1M929"/>
<proteinExistence type="predicted"/>
<sequence length="54" mass="5913">MSPHNNHYNIQYDHCPVLISAGATISTQSFTFKNTVFFIGALTTAFQPPLAVVT</sequence>
<comment type="caution">
    <text evidence="1">The sequence shown here is derived from an EMBL/GenBank/DDBJ whole genome shotgun (WGS) entry which is preliminary data.</text>
</comment>
<evidence type="ECO:0000313" key="2">
    <source>
        <dbReference type="Proteomes" id="UP000010445"/>
    </source>
</evidence>
<dbReference type="EMBL" id="AMEM01000041">
    <property type="protein sequence ID" value="EKX87743.1"/>
    <property type="molecule type" value="Genomic_DNA"/>
</dbReference>
<name>L1M929_9CORY</name>
<evidence type="ECO:0000313" key="1">
    <source>
        <dbReference type="EMBL" id="EKX87743.1"/>
    </source>
</evidence>
<dbReference type="STRING" id="1035195.HMPREF9997_02520"/>
<protein>
    <submittedName>
        <fullName evidence="1">Uncharacterized protein</fullName>
    </submittedName>
</protein>
<keyword evidence="2" id="KW-1185">Reference proteome</keyword>
<dbReference type="Proteomes" id="UP000010445">
    <property type="component" value="Unassembled WGS sequence"/>
</dbReference>